<evidence type="ECO:0000313" key="2">
    <source>
        <dbReference type="WBParaSite" id="SVE_1965500.1"/>
    </source>
</evidence>
<organism evidence="1 2">
    <name type="scientific">Strongyloides venezuelensis</name>
    <name type="common">Threadworm</name>
    <dbReference type="NCBI Taxonomy" id="75913"/>
    <lineage>
        <taxon>Eukaryota</taxon>
        <taxon>Metazoa</taxon>
        <taxon>Ecdysozoa</taxon>
        <taxon>Nematoda</taxon>
        <taxon>Chromadorea</taxon>
        <taxon>Rhabditida</taxon>
        <taxon>Tylenchina</taxon>
        <taxon>Panagrolaimomorpha</taxon>
        <taxon>Strongyloidoidea</taxon>
        <taxon>Strongyloididae</taxon>
        <taxon>Strongyloides</taxon>
    </lineage>
</organism>
<reference evidence="1" key="1">
    <citation type="submission" date="2014-07" db="EMBL/GenBank/DDBJ databases">
        <authorList>
            <person name="Martin A.A"/>
            <person name="De Silva N."/>
        </authorList>
    </citation>
    <scope>NUCLEOTIDE SEQUENCE</scope>
</reference>
<proteinExistence type="predicted"/>
<keyword evidence="1" id="KW-1185">Reference proteome</keyword>
<sequence length="73" mass="8756">MWNLILYPMTSRPSQSYCPFSRCITLSTKFKDLAPLFSHQMVIILFKIPQIDVNFNVYYMQTIKFTKEVRFPK</sequence>
<dbReference type="Proteomes" id="UP000035680">
    <property type="component" value="Unassembled WGS sequence"/>
</dbReference>
<protein>
    <submittedName>
        <fullName evidence="2">Ovule protein</fullName>
    </submittedName>
</protein>
<reference evidence="2" key="2">
    <citation type="submission" date="2015-08" db="UniProtKB">
        <authorList>
            <consortium name="WormBaseParasite"/>
        </authorList>
    </citation>
    <scope>IDENTIFICATION</scope>
</reference>
<name>A0A0K0G4J4_STRVS</name>
<dbReference type="WBParaSite" id="SVE_1965500.1">
    <property type="protein sequence ID" value="SVE_1965500.1"/>
    <property type="gene ID" value="SVE_1965500"/>
</dbReference>
<evidence type="ECO:0000313" key="1">
    <source>
        <dbReference type="Proteomes" id="UP000035680"/>
    </source>
</evidence>
<dbReference type="AlphaFoldDB" id="A0A0K0G4J4"/>
<accession>A0A0K0G4J4</accession>